<proteinExistence type="predicted"/>
<keyword evidence="2" id="KW-1185">Reference proteome</keyword>
<gene>
    <name evidence="1" type="ORF">D3878_06475</name>
</gene>
<sequence>MDYPFQTIFSSNEGGGVIRLKVAAICAWLDYEDGGGHFNEEEIAPFFQTIEKTSPNGNKYEDQIDPHAFVFLEPTENLAASVEEMVNALIVSIDKGQLKPVFLKVGLDGVIDPVETWILTSDFYEWLEPRGFYPGDVCNDYDDGEGNIISHAYENACEMRKEFEAPYFNAEYRGLKKGLDSKEFLQQRYENLFLQNTLLKQGFSPEVVTEALTRQGRQEDLDNRPLRTRERNTLLSIIAVLCEEAKLNYTRHAKTAGLIRDMAERMGLNIGESTIENHLKKIPDALETRMK</sequence>
<evidence type="ECO:0000313" key="1">
    <source>
        <dbReference type="EMBL" id="RJG01273.1"/>
    </source>
</evidence>
<dbReference type="EMBL" id="QYUQ01000002">
    <property type="protein sequence ID" value="RJG01273.1"/>
    <property type="molecule type" value="Genomic_DNA"/>
</dbReference>
<dbReference type="AlphaFoldDB" id="A0A3A3FYM5"/>
<reference evidence="2" key="1">
    <citation type="submission" date="2018-09" db="EMBL/GenBank/DDBJ databases">
        <authorList>
            <person name="Zhu H."/>
        </authorList>
    </citation>
    <scope>NUCLEOTIDE SEQUENCE [LARGE SCALE GENOMIC DNA]</scope>
    <source>
        <strain evidence="2">K1S02-23</strain>
    </source>
</reference>
<name>A0A3A3FYM5_9BURK</name>
<dbReference type="RefSeq" id="WP_119784723.1">
    <property type="nucleotide sequence ID" value="NZ_QYUQ01000002.1"/>
</dbReference>
<accession>A0A3A3FYM5</accession>
<dbReference type="OrthoDB" id="5773058at2"/>
<evidence type="ECO:0000313" key="2">
    <source>
        <dbReference type="Proteomes" id="UP000266327"/>
    </source>
</evidence>
<comment type="caution">
    <text evidence="1">The sequence shown here is derived from an EMBL/GenBank/DDBJ whole genome shotgun (WGS) entry which is preliminary data.</text>
</comment>
<dbReference type="Proteomes" id="UP000266327">
    <property type="component" value="Unassembled WGS sequence"/>
</dbReference>
<organism evidence="1 2">
    <name type="scientific">Noviherbaspirillum sedimenti</name>
    <dbReference type="NCBI Taxonomy" id="2320865"/>
    <lineage>
        <taxon>Bacteria</taxon>
        <taxon>Pseudomonadati</taxon>
        <taxon>Pseudomonadota</taxon>
        <taxon>Betaproteobacteria</taxon>
        <taxon>Burkholderiales</taxon>
        <taxon>Oxalobacteraceae</taxon>
        <taxon>Noviherbaspirillum</taxon>
    </lineage>
</organism>
<protein>
    <submittedName>
        <fullName evidence="1">Uncharacterized protein</fullName>
    </submittedName>
</protein>